<organism evidence="2 3">
    <name type="scientific">Aspergillus viridinutans</name>
    <dbReference type="NCBI Taxonomy" id="75553"/>
    <lineage>
        <taxon>Eukaryota</taxon>
        <taxon>Fungi</taxon>
        <taxon>Dikarya</taxon>
        <taxon>Ascomycota</taxon>
        <taxon>Pezizomycotina</taxon>
        <taxon>Eurotiomycetes</taxon>
        <taxon>Eurotiomycetidae</taxon>
        <taxon>Eurotiales</taxon>
        <taxon>Aspergillaceae</taxon>
        <taxon>Aspergillus</taxon>
        <taxon>Aspergillus subgen. Fumigati</taxon>
    </lineage>
</organism>
<evidence type="ECO:0000256" key="1">
    <source>
        <dbReference type="SAM" id="MobiDB-lite"/>
    </source>
</evidence>
<proteinExistence type="predicted"/>
<dbReference type="OrthoDB" id="8061355at2759"/>
<dbReference type="AlphaFoldDB" id="A0A9P3BPZ6"/>
<evidence type="ECO:0000313" key="2">
    <source>
        <dbReference type="EMBL" id="GIK00165.1"/>
    </source>
</evidence>
<dbReference type="EMBL" id="BOPL01000002">
    <property type="protein sequence ID" value="GIK00165.1"/>
    <property type="molecule type" value="Genomic_DNA"/>
</dbReference>
<dbReference type="Proteomes" id="UP000710440">
    <property type="component" value="Unassembled WGS sequence"/>
</dbReference>
<name>A0A9P3BPZ6_ASPVI</name>
<protein>
    <submittedName>
        <fullName evidence="2">Uncharacterized protein</fullName>
    </submittedName>
</protein>
<feature type="region of interest" description="Disordered" evidence="1">
    <location>
        <begin position="35"/>
        <end position="70"/>
    </location>
</feature>
<reference evidence="2 3" key="1">
    <citation type="submission" date="2021-02" db="EMBL/GenBank/DDBJ databases">
        <title>Pan-genome distribution and transcriptional activeness of fungal secondary metabolism genes in Aspergillus section Fumigati.</title>
        <authorList>
            <person name="Takahashi H."/>
            <person name="Umemura M."/>
            <person name="Ninomiya A."/>
            <person name="Kusuya Y."/>
            <person name="Urayama S."/>
            <person name="Shimizu M."/>
            <person name="Watanabe A."/>
            <person name="Kamei K."/>
            <person name="Yaguchi T."/>
            <person name="Hagiwara D."/>
        </authorList>
    </citation>
    <scope>NUCLEOTIDE SEQUENCE [LARGE SCALE GENOMIC DNA]</scope>
    <source>
        <strain evidence="2 3">IFM 47045</strain>
    </source>
</reference>
<sequence>MGRIRDWVQENFPGAVIEQKTYHGQVRFSIPATAASSSSKADITEYAESPVADEEELGRELRSQSWPMVQGGPSAANNGIVSTIFSKLEQSKAVLGVQYYSVSQTTLDQVFLAIVGQHNIREENAG</sequence>
<dbReference type="RefSeq" id="XP_043123351.1">
    <property type="nucleotide sequence ID" value="XM_043267416.1"/>
</dbReference>
<dbReference type="GeneID" id="66932167"/>
<accession>A0A9P3BPZ6</accession>
<comment type="caution">
    <text evidence="2">The sequence shown here is derived from an EMBL/GenBank/DDBJ whole genome shotgun (WGS) entry which is preliminary data.</text>
</comment>
<evidence type="ECO:0000313" key="3">
    <source>
        <dbReference type="Proteomes" id="UP000710440"/>
    </source>
</evidence>
<gene>
    <name evidence="2" type="ORF">Aspvir_004185</name>
</gene>
<keyword evidence="3" id="KW-1185">Reference proteome</keyword>